<evidence type="ECO:0000313" key="2">
    <source>
        <dbReference type="Proteomes" id="UP001633002"/>
    </source>
</evidence>
<organism evidence="1 2">
    <name type="scientific">Riccia sorocarpa</name>
    <dbReference type="NCBI Taxonomy" id="122646"/>
    <lineage>
        <taxon>Eukaryota</taxon>
        <taxon>Viridiplantae</taxon>
        <taxon>Streptophyta</taxon>
        <taxon>Embryophyta</taxon>
        <taxon>Marchantiophyta</taxon>
        <taxon>Marchantiopsida</taxon>
        <taxon>Marchantiidae</taxon>
        <taxon>Marchantiales</taxon>
        <taxon>Ricciaceae</taxon>
        <taxon>Riccia</taxon>
    </lineage>
</organism>
<keyword evidence="2" id="KW-1185">Reference proteome</keyword>
<dbReference type="Proteomes" id="UP001633002">
    <property type="component" value="Unassembled WGS sequence"/>
</dbReference>
<dbReference type="AlphaFoldDB" id="A0ABD3I1B0"/>
<accession>A0ABD3I1B0</accession>
<protein>
    <recommendedName>
        <fullName evidence="3">Reverse transcriptase domain-containing protein</fullName>
    </recommendedName>
</protein>
<dbReference type="PANTHER" id="PTHR19446">
    <property type="entry name" value="REVERSE TRANSCRIPTASES"/>
    <property type="match status" value="1"/>
</dbReference>
<sequence>MVLPTAAGAKIQTAATTKRVISHGCPEKKWSAKDDLEGLGEVPLLSKSAAEKRRASGEIDRNGCRLSERRDSELEMLDDSVRERKLRSDGLQQEIRSLLGDGNWVVLDYFNQIEIPDDTHGKSTVIRGSKERLWKSLALEKGLVDGFLLYFFAKLKSKWAKETISALVREDGELTSDKGEILEEIQAFYQLLFSAEGESEERELACQEVLHLLTPKVSPGDSDKILVVPDKEEIEKVVFAMKSNKAPGLDGLTIEILQVCWPFVGDDCIRMIHTIWAKKRILKSDCQAVIKLIPKPGDMKLLSNWRRNSLMSLTYKIVAKVLANRLRSLMPSIVDIQQTGFIMGRKITDNILCLKLSQ</sequence>
<evidence type="ECO:0008006" key="3">
    <source>
        <dbReference type="Google" id="ProtNLM"/>
    </source>
</evidence>
<dbReference type="EMBL" id="JBJQOH010000002">
    <property type="protein sequence ID" value="KAL3697473.1"/>
    <property type="molecule type" value="Genomic_DNA"/>
</dbReference>
<reference evidence="1 2" key="1">
    <citation type="submission" date="2024-09" db="EMBL/GenBank/DDBJ databases">
        <title>Chromosome-scale assembly of Riccia sorocarpa.</title>
        <authorList>
            <person name="Paukszto L."/>
        </authorList>
    </citation>
    <scope>NUCLEOTIDE SEQUENCE [LARGE SCALE GENOMIC DNA]</scope>
    <source>
        <strain evidence="1">LP-2024</strain>
        <tissue evidence="1">Aerial parts of the thallus</tissue>
    </source>
</reference>
<evidence type="ECO:0000313" key="1">
    <source>
        <dbReference type="EMBL" id="KAL3697473.1"/>
    </source>
</evidence>
<comment type="caution">
    <text evidence="1">The sequence shown here is derived from an EMBL/GenBank/DDBJ whole genome shotgun (WGS) entry which is preliminary data.</text>
</comment>
<proteinExistence type="predicted"/>
<gene>
    <name evidence="1" type="ORF">R1sor_011549</name>
</gene>
<name>A0ABD3I1B0_9MARC</name>